<evidence type="ECO:0000313" key="4">
    <source>
        <dbReference type="Proteomes" id="UP000654075"/>
    </source>
</evidence>
<accession>A0A813FRC7</accession>
<evidence type="ECO:0000256" key="2">
    <source>
        <dbReference type="SAM" id="Phobius"/>
    </source>
</evidence>
<name>A0A813FRC7_POLGL</name>
<feature type="compositionally biased region" description="Basic and acidic residues" evidence="1">
    <location>
        <begin position="216"/>
        <end position="231"/>
    </location>
</feature>
<dbReference type="Proteomes" id="UP000654075">
    <property type="component" value="Unassembled WGS sequence"/>
</dbReference>
<dbReference type="EMBL" id="CAJNNV010026007">
    <property type="protein sequence ID" value="CAE8616916.1"/>
    <property type="molecule type" value="Genomic_DNA"/>
</dbReference>
<feature type="region of interest" description="Disordered" evidence="1">
    <location>
        <begin position="216"/>
        <end position="250"/>
    </location>
</feature>
<keyword evidence="2" id="KW-1133">Transmembrane helix</keyword>
<feature type="region of interest" description="Disordered" evidence="1">
    <location>
        <begin position="264"/>
        <end position="426"/>
    </location>
</feature>
<gene>
    <name evidence="3" type="ORF">PGLA1383_LOCUS34584</name>
</gene>
<reference evidence="3" key="1">
    <citation type="submission" date="2021-02" db="EMBL/GenBank/DDBJ databases">
        <authorList>
            <person name="Dougan E. K."/>
            <person name="Rhodes N."/>
            <person name="Thang M."/>
            <person name="Chan C."/>
        </authorList>
    </citation>
    <scope>NUCLEOTIDE SEQUENCE</scope>
</reference>
<dbReference type="AlphaFoldDB" id="A0A813FRC7"/>
<proteinExistence type="predicted"/>
<feature type="compositionally biased region" description="Basic and acidic residues" evidence="1">
    <location>
        <begin position="268"/>
        <end position="424"/>
    </location>
</feature>
<keyword evidence="4" id="KW-1185">Reference proteome</keyword>
<sequence>MPLNISVAMNRIDYKDSLEFSPISKLNLAQLSACFCLIVGSVWSTGRPLHLRVDSVALWSLPEADEIEFDYVSSYRPPEGSKPLSDNLWESLMIEMYDSQCRQEDKLKVLRDISPHIFLSAMHMRQMIGYFRRPEDRQETFVILYLRIQDMQNAKVFLCRFGKEAEACSSIVNFHNAADADGPCLLLGAKELAQLRQDLVRGLKGLKASIVEEDQRLETSEEKLAAQRSEPDPEPALSKCAKPWSKKAHRGAQLNSMIHLYANPPAQDAKDAKGGVEERRDDNNDEKKHEKKDEIKDMKDGEKKDAKKGEKNDDENKEKKGEKKDEEKKEKQGEKKGEEKQCEKGEKQGEKIAEKKEKGEKKDETTAEKKDEKKDGTKDEKKAEPQTDKQEKVDSKHSEENNNDKKADSESKDAAQDGIGKEAAQKSAADQQTATALFRIAAFLALSTVVFLLSALFRPLNTAHGALDPLLRLQRYQMLVIDIEMMA</sequence>
<organism evidence="3 4">
    <name type="scientific">Polarella glacialis</name>
    <name type="common">Dinoflagellate</name>
    <dbReference type="NCBI Taxonomy" id="89957"/>
    <lineage>
        <taxon>Eukaryota</taxon>
        <taxon>Sar</taxon>
        <taxon>Alveolata</taxon>
        <taxon>Dinophyceae</taxon>
        <taxon>Suessiales</taxon>
        <taxon>Suessiaceae</taxon>
        <taxon>Polarella</taxon>
    </lineage>
</organism>
<evidence type="ECO:0000256" key="1">
    <source>
        <dbReference type="SAM" id="MobiDB-lite"/>
    </source>
</evidence>
<comment type="caution">
    <text evidence="3">The sequence shown here is derived from an EMBL/GenBank/DDBJ whole genome shotgun (WGS) entry which is preliminary data.</text>
</comment>
<keyword evidence="2" id="KW-0472">Membrane</keyword>
<evidence type="ECO:0000313" key="3">
    <source>
        <dbReference type="EMBL" id="CAE8616916.1"/>
    </source>
</evidence>
<feature type="transmembrane region" description="Helical" evidence="2">
    <location>
        <begin position="436"/>
        <end position="457"/>
    </location>
</feature>
<protein>
    <submittedName>
        <fullName evidence="3">Uncharacterized protein</fullName>
    </submittedName>
</protein>
<keyword evidence="2" id="KW-0812">Transmembrane</keyword>